<keyword evidence="8" id="KW-0539">Nucleus</keyword>
<evidence type="ECO:0000259" key="9">
    <source>
        <dbReference type="Pfam" id="PF13598"/>
    </source>
</evidence>
<dbReference type="InterPro" id="IPR000684">
    <property type="entry name" value="RNA_pol_II_repeat_euk"/>
</dbReference>
<sequence>MQLSYFGNIKQETGENWDNVELSLSTAQPCLEGSLPKLGATVVRFHRRKQIKPYNRGNQNFSPSYSPCSPGYSPTFPGYAPTSPSYSPTSPTPPAKMKRIVTTAKEIILSTIFTISSKKSIPTGSTKYKVTVMVETFQAYLRYRCVPKKDTNVYLMATVINTSDYPIHAGPATIYVNNSMSAIIKLDSVASGEKMECPLGVGKQVKVAYKPSKSFQSQNGVINKNCHITNEQRIIVTNTKRDEPIIITIHEPIPQSTDEKIKIKLLSPDLSKNNPLQVYRAIEDAHNVIKLPLVGIEMDYLNNLLWTETVDAENEKEFNIKWSIDYPKDETVEFSEHETLTD</sequence>
<dbReference type="GO" id="GO:0003677">
    <property type="term" value="F:DNA binding"/>
    <property type="evidence" value="ECO:0007669"/>
    <property type="project" value="UniProtKB-KW"/>
</dbReference>
<dbReference type="PANTHER" id="PTHR31005:SF8">
    <property type="entry name" value="DUF4139 DOMAIN-CONTAINING PROTEIN"/>
    <property type="match status" value="1"/>
</dbReference>
<keyword evidence="4" id="KW-0677">Repeat</keyword>
<evidence type="ECO:0000256" key="5">
    <source>
        <dbReference type="ARBA" id="ARBA00022833"/>
    </source>
</evidence>
<dbReference type="Proteomes" id="UP000887578">
    <property type="component" value="Unplaced"/>
</dbReference>
<keyword evidence="2" id="KW-0597">Phosphoprotein</keyword>
<evidence type="ECO:0000256" key="4">
    <source>
        <dbReference type="ARBA" id="ARBA00022737"/>
    </source>
</evidence>
<keyword evidence="10" id="KW-1185">Reference proteome</keyword>
<protein>
    <submittedName>
        <fullName evidence="11">DUF4139 domain-containing protein</fullName>
    </submittedName>
</protein>
<reference evidence="11" key="1">
    <citation type="submission" date="2022-11" db="UniProtKB">
        <authorList>
            <consortium name="WormBaseParasite"/>
        </authorList>
    </citation>
    <scope>IDENTIFICATION</scope>
</reference>
<comment type="subcellular location">
    <subcellularLocation>
        <location evidence="1">Nucleus</location>
    </subcellularLocation>
</comment>
<proteinExistence type="predicted"/>
<evidence type="ECO:0000256" key="6">
    <source>
        <dbReference type="ARBA" id="ARBA00023125"/>
    </source>
</evidence>
<dbReference type="PROSITE" id="PS00115">
    <property type="entry name" value="RNA_POL_II_REPEAT"/>
    <property type="match status" value="1"/>
</dbReference>
<name>A0A914QB56_9BILA</name>
<evidence type="ECO:0000256" key="2">
    <source>
        <dbReference type="ARBA" id="ARBA00022553"/>
    </source>
</evidence>
<dbReference type="GO" id="GO:0046872">
    <property type="term" value="F:metal ion binding"/>
    <property type="evidence" value="ECO:0007669"/>
    <property type="project" value="UniProtKB-KW"/>
</dbReference>
<evidence type="ECO:0000256" key="3">
    <source>
        <dbReference type="ARBA" id="ARBA00022723"/>
    </source>
</evidence>
<evidence type="ECO:0000256" key="7">
    <source>
        <dbReference type="ARBA" id="ARBA00023163"/>
    </source>
</evidence>
<keyword evidence="5" id="KW-0862">Zinc</keyword>
<dbReference type="GO" id="GO:0005634">
    <property type="term" value="C:nucleus"/>
    <property type="evidence" value="ECO:0007669"/>
    <property type="project" value="UniProtKB-SubCell"/>
</dbReference>
<evidence type="ECO:0000313" key="11">
    <source>
        <dbReference type="WBParaSite" id="PDA_v2.g28429.t1"/>
    </source>
</evidence>
<dbReference type="Pfam" id="PF13598">
    <property type="entry name" value="DUF4139"/>
    <property type="match status" value="1"/>
</dbReference>
<dbReference type="AlphaFoldDB" id="A0A914QB56"/>
<dbReference type="InterPro" id="IPR037291">
    <property type="entry name" value="DUF4139"/>
</dbReference>
<evidence type="ECO:0000313" key="10">
    <source>
        <dbReference type="Proteomes" id="UP000887578"/>
    </source>
</evidence>
<dbReference type="WBParaSite" id="PDA_v2.g28429.t1">
    <property type="protein sequence ID" value="PDA_v2.g28429.t1"/>
    <property type="gene ID" value="PDA_v2.g28429"/>
</dbReference>
<keyword evidence="3" id="KW-0479">Metal-binding</keyword>
<dbReference type="InterPro" id="IPR011935">
    <property type="entry name" value="CHP02231"/>
</dbReference>
<organism evidence="10 11">
    <name type="scientific">Panagrolaimus davidi</name>
    <dbReference type="NCBI Taxonomy" id="227884"/>
    <lineage>
        <taxon>Eukaryota</taxon>
        <taxon>Metazoa</taxon>
        <taxon>Ecdysozoa</taxon>
        <taxon>Nematoda</taxon>
        <taxon>Chromadorea</taxon>
        <taxon>Rhabditida</taxon>
        <taxon>Tylenchina</taxon>
        <taxon>Panagrolaimomorpha</taxon>
        <taxon>Panagrolaimoidea</taxon>
        <taxon>Panagrolaimidae</taxon>
        <taxon>Panagrolaimus</taxon>
    </lineage>
</organism>
<accession>A0A914QB56</accession>
<dbReference type="NCBIfam" id="TIGR02231">
    <property type="entry name" value="mucoidy inhibitor MuiA family protein"/>
    <property type="match status" value="1"/>
</dbReference>
<keyword evidence="6" id="KW-0238">DNA-binding</keyword>
<dbReference type="PANTHER" id="PTHR31005">
    <property type="entry name" value="DUF4139 DOMAIN-CONTAINING PROTEIN"/>
    <property type="match status" value="1"/>
</dbReference>
<keyword evidence="7" id="KW-0804">Transcription</keyword>
<evidence type="ECO:0000256" key="1">
    <source>
        <dbReference type="ARBA" id="ARBA00004123"/>
    </source>
</evidence>
<feature type="domain" description="DUF4139" evidence="9">
    <location>
        <begin position="1"/>
        <end position="328"/>
    </location>
</feature>
<dbReference type="GO" id="GO:0006366">
    <property type="term" value="P:transcription by RNA polymerase II"/>
    <property type="evidence" value="ECO:0007669"/>
    <property type="project" value="InterPro"/>
</dbReference>
<evidence type="ECO:0000256" key="8">
    <source>
        <dbReference type="ARBA" id="ARBA00023242"/>
    </source>
</evidence>